<dbReference type="RefSeq" id="XP_031055467.1">
    <property type="nucleotide sequence ID" value="XM_031214951.1"/>
</dbReference>
<reference evidence="1" key="2">
    <citation type="submission" date="2012-05" db="EMBL/GenBank/DDBJ databases">
        <title>The Genome Annotation of Fusarium oxysporum II5.</title>
        <authorList>
            <consortium name="The Broad Institute Genomics Platform"/>
            <person name="Ma L.-J."/>
            <person name="Corby-Kistler H."/>
            <person name="Broz K."/>
            <person name="Gale L.R."/>
            <person name="Jonkers W."/>
            <person name="O'Donnell K."/>
            <person name="Ploetz R."/>
            <person name="Steinberg C."/>
            <person name="Schwartz D.C."/>
            <person name="VanEtten H."/>
            <person name="Zhou S."/>
            <person name="Young S.K."/>
            <person name="Zeng Q."/>
            <person name="Gargeya S."/>
            <person name="Fitzgerald M."/>
            <person name="Abouelleil A."/>
            <person name="Alvarado L."/>
            <person name="Chapman S.B."/>
            <person name="Gainer-Dewar J."/>
            <person name="Goldberg J."/>
            <person name="Griggs A."/>
            <person name="Gujja S."/>
            <person name="Hansen M."/>
            <person name="Howarth C."/>
            <person name="Imamovic A."/>
            <person name="Ireland A."/>
            <person name="Larimer J."/>
            <person name="McCowan C."/>
            <person name="Murphy C."/>
            <person name="Pearson M."/>
            <person name="Poon T.W."/>
            <person name="Priest M."/>
            <person name="Roberts A."/>
            <person name="Saif S."/>
            <person name="Shea T."/>
            <person name="Sykes S."/>
            <person name="Wortman J."/>
            <person name="Nusbaum C."/>
            <person name="Birren B."/>
        </authorList>
    </citation>
    <scope>NUCLEOTIDE SEQUENCE</scope>
    <source>
        <strain evidence="1">54006</strain>
    </source>
</reference>
<dbReference type="HOGENOM" id="CLU_1927696_0_0_1"/>
<name>X0IWU0_FUSO5</name>
<reference evidence="1" key="1">
    <citation type="submission" date="2011-11" db="EMBL/GenBank/DDBJ databases">
        <title>The Genome Sequence of Fusarium oxysporum II5.</title>
        <authorList>
            <consortium name="The Broad Institute Genome Sequencing Platform"/>
            <person name="Ma L.-J."/>
            <person name="Gale L.R."/>
            <person name="Schwartz D.C."/>
            <person name="Zhou S."/>
            <person name="Corby-Kistler H."/>
            <person name="Young S.K."/>
            <person name="Zeng Q."/>
            <person name="Gargeya S."/>
            <person name="Fitzgerald M."/>
            <person name="Haas B."/>
            <person name="Abouelleil A."/>
            <person name="Alvarado L."/>
            <person name="Arachchi H.M."/>
            <person name="Berlin A."/>
            <person name="Brown A."/>
            <person name="Chapman S.B."/>
            <person name="Chen Z."/>
            <person name="Dunbar C."/>
            <person name="Freedman E."/>
            <person name="Gearin G."/>
            <person name="Goldberg J."/>
            <person name="Griggs A."/>
            <person name="Gujja S."/>
            <person name="Heiman D."/>
            <person name="Howarth C."/>
            <person name="Larson L."/>
            <person name="Lui A."/>
            <person name="MacDonald P.J.P."/>
            <person name="Montmayeur A."/>
            <person name="Murphy C."/>
            <person name="Neiman D."/>
            <person name="Pearson M."/>
            <person name="Priest M."/>
            <person name="Roberts A."/>
            <person name="Saif S."/>
            <person name="Shea T."/>
            <person name="Shenoy N."/>
            <person name="Sisk P."/>
            <person name="Stolte C."/>
            <person name="Sykes S."/>
            <person name="Wortman J."/>
            <person name="Nusbaum C."/>
            <person name="Birren B."/>
        </authorList>
    </citation>
    <scope>NUCLEOTIDE SEQUENCE [LARGE SCALE GENOMIC DNA]</scope>
    <source>
        <strain evidence="1">54006</strain>
    </source>
</reference>
<proteinExistence type="predicted"/>
<dbReference type="EMBL" id="JH658303">
    <property type="protein sequence ID" value="EXL93377.1"/>
    <property type="molecule type" value="Genomic_DNA"/>
</dbReference>
<dbReference type="VEuPathDB" id="FungiDB:FOIG_13781"/>
<accession>X0IWU0</accession>
<dbReference type="GeneID" id="42038956"/>
<dbReference type="Proteomes" id="UP000030685">
    <property type="component" value="Unassembled WGS sequence"/>
</dbReference>
<sequence length="131" mass="14970">MCDDRPEGWSAQHVARNRQHYMRPRYLQEYLQAEEVHLAGMIIYIYGILPGSVNTALEVTRGNLLFRDKSQNHNASGRQLKLDVMDKAKSDDIELYRLLWSLGAVLTSRTLIGQMLAAFDACHIQLSPIQI</sequence>
<protein>
    <submittedName>
        <fullName evidence="1">Uncharacterized protein</fullName>
    </submittedName>
</protein>
<dbReference type="AlphaFoldDB" id="X0IWU0"/>
<evidence type="ECO:0000313" key="1">
    <source>
        <dbReference type="EMBL" id="EXL93377.1"/>
    </source>
</evidence>
<gene>
    <name evidence="1" type="ORF">FOIG_13781</name>
</gene>
<organism evidence="1">
    <name type="scientific">Fusarium odoratissimum (strain NRRL 54006)</name>
    <dbReference type="NCBI Taxonomy" id="1089451"/>
    <lineage>
        <taxon>Eukaryota</taxon>
        <taxon>Fungi</taxon>
        <taxon>Dikarya</taxon>
        <taxon>Ascomycota</taxon>
        <taxon>Pezizomycotina</taxon>
        <taxon>Sordariomycetes</taxon>
        <taxon>Hypocreomycetidae</taxon>
        <taxon>Hypocreales</taxon>
        <taxon>Nectriaceae</taxon>
        <taxon>Fusarium</taxon>
        <taxon>Fusarium oxysporum species complex</taxon>
        <taxon>Fusarium oxysporum f. sp. cubense (strain race 4)</taxon>
    </lineage>
</organism>